<dbReference type="Proteomes" id="UP000078046">
    <property type="component" value="Unassembled WGS sequence"/>
</dbReference>
<protein>
    <submittedName>
        <fullName evidence="2">Putative synaptotagmin-14-like protein</fullName>
    </submittedName>
</protein>
<accession>A0A177B9S1</accession>
<dbReference type="InterPro" id="IPR000008">
    <property type="entry name" value="C2_dom"/>
</dbReference>
<dbReference type="InterPro" id="IPR035892">
    <property type="entry name" value="C2_domain_sf"/>
</dbReference>
<dbReference type="InterPro" id="IPR043541">
    <property type="entry name" value="SYT14/14L/16"/>
</dbReference>
<evidence type="ECO:0000259" key="1">
    <source>
        <dbReference type="PROSITE" id="PS50004"/>
    </source>
</evidence>
<dbReference type="Gene3D" id="2.60.40.150">
    <property type="entry name" value="C2 domain"/>
    <property type="match status" value="1"/>
</dbReference>
<sequence length="355" mass="40625">GTVNLIFFRDKIKKKTFGIRILSIENLPNVDRGGPKHFFAELSFLPEFNSPIVSTKLANKIADNSTAIEMNENENLDNQENTSATIFKLYSVTGSIIHKKRVFCQHMIKLKYVDWNSEDVHSLNMEPISNLAYRDNINTVKLSESRKLLYGGYPEVLIEIKYTIKTGIVKVGLIRGNNFQQVIKKEKPDTYVKLKYILPEKPVVKCKTEVCEKQAHPIYQESFQLKLANRNIENALLMITVIEKKSLGRKNVIGWIAMGNVVGNSGESEMNHWNRAVKLSIWTGTSGVLIYVAFKTRDNHNKRVKKGSVCQAVIDKMQEDYRLKNSSTNKEFDYVPIEKPNSDKELLKLLQGRLK</sequence>
<reference evidence="2 3" key="1">
    <citation type="submission" date="2016-04" db="EMBL/GenBank/DDBJ databases">
        <title>The genome of Intoshia linei affirms orthonectids as highly simplified spiralians.</title>
        <authorList>
            <person name="Mikhailov K.V."/>
            <person name="Slusarev G.S."/>
            <person name="Nikitin M.A."/>
            <person name="Logacheva M.D."/>
            <person name="Penin A."/>
            <person name="Aleoshin V."/>
            <person name="Panchin Y.V."/>
        </authorList>
    </citation>
    <scope>NUCLEOTIDE SEQUENCE [LARGE SCALE GENOMIC DNA]</scope>
    <source>
        <strain evidence="2">Intl2013</strain>
        <tissue evidence="2">Whole animal</tissue>
    </source>
</reference>
<dbReference type="SUPFAM" id="SSF49562">
    <property type="entry name" value="C2 domain (Calcium/lipid-binding domain, CaLB)"/>
    <property type="match status" value="1"/>
</dbReference>
<keyword evidence="3" id="KW-1185">Reference proteome</keyword>
<dbReference type="AlphaFoldDB" id="A0A177B9S1"/>
<dbReference type="OrthoDB" id="5978493at2759"/>
<organism evidence="2 3">
    <name type="scientific">Intoshia linei</name>
    <dbReference type="NCBI Taxonomy" id="1819745"/>
    <lineage>
        <taxon>Eukaryota</taxon>
        <taxon>Metazoa</taxon>
        <taxon>Spiralia</taxon>
        <taxon>Lophotrochozoa</taxon>
        <taxon>Mesozoa</taxon>
        <taxon>Orthonectida</taxon>
        <taxon>Rhopaluridae</taxon>
        <taxon>Intoshia</taxon>
    </lineage>
</organism>
<proteinExistence type="predicted"/>
<evidence type="ECO:0000313" key="3">
    <source>
        <dbReference type="Proteomes" id="UP000078046"/>
    </source>
</evidence>
<evidence type="ECO:0000313" key="2">
    <source>
        <dbReference type="EMBL" id="OAF70920.1"/>
    </source>
</evidence>
<dbReference type="SMART" id="SM00239">
    <property type="entry name" value="C2"/>
    <property type="match status" value="1"/>
</dbReference>
<dbReference type="Pfam" id="PF00168">
    <property type="entry name" value="C2"/>
    <property type="match status" value="1"/>
</dbReference>
<feature type="non-terminal residue" evidence="2">
    <location>
        <position position="1"/>
    </location>
</feature>
<dbReference type="EMBL" id="LWCA01000099">
    <property type="protein sequence ID" value="OAF70920.1"/>
    <property type="molecule type" value="Genomic_DNA"/>
</dbReference>
<dbReference type="PANTHER" id="PTHR46129">
    <property type="entry name" value="SYNAPTOTAGMIN 14, ISOFORM D"/>
    <property type="match status" value="1"/>
</dbReference>
<comment type="caution">
    <text evidence="2">The sequence shown here is derived from an EMBL/GenBank/DDBJ whole genome shotgun (WGS) entry which is preliminary data.</text>
</comment>
<feature type="domain" description="C2" evidence="1">
    <location>
        <begin position="152"/>
        <end position="274"/>
    </location>
</feature>
<dbReference type="GO" id="GO:0005543">
    <property type="term" value="F:phospholipid binding"/>
    <property type="evidence" value="ECO:0007669"/>
    <property type="project" value="TreeGrafter"/>
</dbReference>
<dbReference type="PROSITE" id="PS50004">
    <property type="entry name" value="C2"/>
    <property type="match status" value="1"/>
</dbReference>
<gene>
    <name evidence="2" type="ORF">A3Q56_01349</name>
</gene>
<name>A0A177B9S1_9BILA</name>
<dbReference type="PANTHER" id="PTHR46129:SF2">
    <property type="entry name" value="SYNAPTOTAGMIN 14, ISOFORM D"/>
    <property type="match status" value="1"/>
</dbReference>